<protein>
    <submittedName>
        <fullName evidence="2">Uncharacterized protein</fullName>
    </submittedName>
</protein>
<sequence>MSSLPTRLARLLGYNSPPSKKKKRVLRDLHTLLTALASSPTRPNNNDRSLRGDDLPVQDFRRRHDLCKSAAHNGHRQNRGSTLATAARDCPTHVLSDRPDRPCYCACAPLDLDVRVRGPDGRRPLKQRKAE</sequence>
<dbReference type="EMBL" id="JAIQCJ010001624">
    <property type="protein sequence ID" value="KAJ8788304.1"/>
    <property type="molecule type" value="Genomic_DNA"/>
</dbReference>
<keyword evidence="3" id="KW-1185">Reference proteome</keyword>
<dbReference type="Proteomes" id="UP001159641">
    <property type="component" value="Unassembled WGS sequence"/>
</dbReference>
<reference evidence="2 3" key="1">
    <citation type="submission" date="2022-11" db="EMBL/GenBank/DDBJ databases">
        <title>Whole genome sequence of Eschrichtius robustus ER-17-0199.</title>
        <authorList>
            <person name="Bruniche-Olsen A."/>
            <person name="Black A.N."/>
            <person name="Fields C.J."/>
            <person name="Walden K."/>
            <person name="Dewoody J.A."/>
        </authorList>
    </citation>
    <scope>NUCLEOTIDE SEQUENCE [LARGE SCALE GENOMIC DNA]</scope>
    <source>
        <strain evidence="2">ER-17-0199</strain>
        <tissue evidence="2">Blubber</tissue>
    </source>
</reference>
<evidence type="ECO:0000256" key="1">
    <source>
        <dbReference type="SAM" id="MobiDB-lite"/>
    </source>
</evidence>
<proteinExistence type="predicted"/>
<feature type="compositionally biased region" description="Polar residues" evidence="1">
    <location>
        <begin position="36"/>
        <end position="47"/>
    </location>
</feature>
<name>A0AB34H9J6_ESCRO</name>
<accession>A0AB34H9J6</accession>
<dbReference type="AlphaFoldDB" id="A0AB34H9J6"/>
<evidence type="ECO:0000313" key="2">
    <source>
        <dbReference type="EMBL" id="KAJ8788304.1"/>
    </source>
</evidence>
<feature type="compositionally biased region" description="Basic and acidic residues" evidence="1">
    <location>
        <begin position="48"/>
        <end position="58"/>
    </location>
</feature>
<feature type="region of interest" description="Disordered" evidence="1">
    <location>
        <begin position="36"/>
        <end position="58"/>
    </location>
</feature>
<organism evidence="2 3">
    <name type="scientific">Eschrichtius robustus</name>
    <name type="common">California gray whale</name>
    <name type="synonym">Eschrichtius gibbosus</name>
    <dbReference type="NCBI Taxonomy" id="9764"/>
    <lineage>
        <taxon>Eukaryota</taxon>
        <taxon>Metazoa</taxon>
        <taxon>Chordata</taxon>
        <taxon>Craniata</taxon>
        <taxon>Vertebrata</taxon>
        <taxon>Euteleostomi</taxon>
        <taxon>Mammalia</taxon>
        <taxon>Eutheria</taxon>
        <taxon>Laurasiatheria</taxon>
        <taxon>Artiodactyla</taxon>
        <taxon>Whippomorpha</taxon>
        <taxon>Cetacea</taxon>
        <taxon>Mysticeti</taxon>
        <taxon>Eschrichtiidae</taxon>
        <taxon>Eschrichtius</taxon>
    </lineage>
</organism>
<evidence type="ECO:0000313" key="3">
    <source>
        <dbReference type="Proteomes" id="UP001159641"/>
    </source>
</evidence>
<gene>
    <name evidence="2" type="ORF">J1605_000360</name>
</gene>
<comment type="caution">
    <text evidence="2">The sequence shown here is derived from an EMBL/GenBank/DDBJ whole genome shotgun (WGS) entry which is preliminary data.</text>
</comment>